<dbReference type="Pfam" id="PF00169">
    <property type="entry name" value="PH"/>
    <property type="match status" value="1"/>
</dbReference>
<evidence type="ECO:0000256" key="2">
    <source>
        <dbReference type="SAM" id="MobiDB-lite"/>
    </source>
</evidence>
<feature type="compositionally biased region" description="Basic and acidic residues" evidence="2">
    <location>
        <begin position="307"/>
        <end position="316"/>
    </location>
</feature>
<comment type="caution">
    <text evidence="4">The sequence shown here is derived from an EMBL/GenBank/DDBJ whole genome shotgun (WGS) entry which is preliminary data.</text>
</comment>
<keyword evidence="1" id="KW-0597">Phosphoprotein</keyword>
<dbReference type="Proteomes" id="UP001431783">
    <property type="component" value="Unassembled WGS sequence"/>
</dbReference>
<evidence type="ECO:0000313" key="4">
    <source>
        <dbReference type="EMBL" id="KAK9887767.1"/>
    </source>
</evidence>
<dbReference type="PANTHER" id="PTHR22902:SF27">
    <property type="entry name" value="PLECKSTRIN HOMOLOGY DOMAIN-CONTAINING FAMILY A MEMBER 3"/>
    <property type="match status" value="1"/>
</dbReference>
<evidence type="ECO:0000313" key="5">
    <source>
        <dbReference type="Proteomes" id="UP001431783"/>
    </source>
</evidence>
<dbReference type="InterPro" id="IPR045188">
    <property type="entry name" value="Boi1/Boi2-like"/>
</dbReference>
<feature type="domain" description="PH" evidence="3">
    <location>
        <begin position="34"/>
        <end position="133"/>
    </location>
</feature>
<dbReference type="GO" id="GO:0007032">
    <property type="term" value="P:endosome organization"/>
    <property type="evidence" value="ECO:0007669"/>
    <property type="project" value="TreeGrafter"/>
</dbReference>
<dbReference type="InterPro" id="IPR011993">
    <property type="entry name" value="PH-like_dom_sf"/>
</dbReference>
<feature type="compositionally biased region" description="Polar residues" evidence="2">
    <location>
        <begin position="317"/>
        <end position="327"/>
    </location>
</feature>
<dbReference type="GO" id="GO:0005802">
    <property type="term" value="C:trans-Golgi network"/>
    <property type="evidence" value="ECO:0007669"/>
    <property type="project" value="TreeGrafter"/>
</dbReference>
<feature type="region of interest" description="Disordered" evidence="2">
    <location>
        <begin position="163"/>
        <end position="186"/>
    </location>
</feature>
<dbReference type="CDD" id="cd00821">
    <property type="entry name" value="PH"/>
    <property type="match status" value="1"/>
</dbReference>
<protein>
    <recommendedName>
        <fullName evidence="3">PH domain-containing protein</fullName>
    </recommendedName>
</protein>
<keyword evidence="5" id="KW-1185">Reference proteome</keyword>
<dbReference type="GO" id="GO:0055037">
    <property type="term" value="C:recycling endosome"/>
    <property type="evidence" value="ECO:0007669"/>
    <property type="project" value="TreeGrafter"/>
</dbReference>
<dbReference type="GO" id="GO:0042147">
    <property type="term" value="P:retrograde transport, endosome to Golgi"/>
    <property type="evidence" value="ECO:0007669"/>
    <property type="project" value="TreeGrafter"/>
</dbReference>
<dbReference type="GO" id="GO:0001881">
    <property type="term" value="P:receptor recycling"/>
    <property type="evidence" value="ECO:0007669"/>
    <property type="project" value="TreeGrafter"/>
</dbReference>
<dbReference type="SUPFAM" id="SSF50729">
    <property type="entry name" value="PH domain-like"/>
    <property type="match status" value="1"/>
</dbReference>
<proteinExistence type="predicted"/>
<reference evidence="4 5" key="1">
    <citation type="submission" date="2023-03" db="EMBL/GenBank/DDBJ databases">
        <title>Genome insight into feeding habits of ladybird beetles.</title>
        <authorList>
            <person name="Li H.-S."/>
            <person name="Huang Y.-H."/>
            <person name="Pang H."/>
        </authorList>
    </citation>
    <scope>NUCLEOTIDE SEQUENCE [LARGE SCALE GENOMIC DNA]</scope>
    <source>
        <strain evidence="4">SYSU_2023b</strain>
        <tissue evidence="4">Whole body</tissue>
    </source>
</reference>
<feature type="region of interest" description="Disordered" evidence="2">
    <location>
        <begin position="307"/>
        <end position="327"/>
    </location>
</feature>
<dbReference type="Gene3D" id="2.30.29.30">
    <property type="entry name" value="Pleckstrin-homology domain (PH domain)/Phosphotyrosine-binding domain (PTB)"/>
    <property type="match status" value="1"/>
</dbReference>
<dbReference type="GO" id="GO:0005769">
    <property type="term" value="C:early endosome"/>
    <property type="evidence" value="ECO:0007669"/>
    <property type="project" value="TreeGrafter"/>
</dbReference>
<dbReference type="EMBL" id="JARQZJ010000121">
    <property type="protein sequence ID" value="KAK9887767.1"/>
    <property type="molecule type" value="Genomic_DNA"/>
</dbReference>
<sequence>MIVFDDCVNCMRGSRREEEEMGDTIDMRADNKPPQKTAGYLEKRGKLKFMNSWKKYWFVLEGHLLLYYGSKDDYDGLSPCKGSISLGHTSTVKPYSPVPLGFQITIRSTTITLRAETAAEQTKWMQAFVTALNPNQNTNESPTKLNHFRYSAENLSMLVENKEDFQGTPNSSPQGISPQHTPKSKEAPLIDRLQKLGARSYSSNSSVQNQILESVRNSRQRSFVKEMVAEHNRKEDWDEKENNQEYRDFLLKKEDVILEDEDFCVCTLGKEDLDNDDSRTTRKGLKNESDTSFSVILRQELNSEFIRRRQSNESKKSGSSQIDDATVDDQLNSAEVIDRSVNKNKHIMKKSLNEETEVQLNEKMEMIKHHEPPHLPNNPPLYENVDIKQEFYLHRDSNQEPGMKTRETTKVIQVKPVRKMKNNIHHLFLDSKDNSSNNRTVDADEKRISKDEVHTDPIELNRTHLKEENAIDNM</sequence>
<dbReference type="PANTHER" id="PTHR22902">
    <property type="entry name" value="SESQUIPEDALIAN"/>
    <property type="match status" value="1"/>
</dbReference>
<dbReference type="SMART" id="SM00233">
    <property type="entry name" value="PH"/>
    <property type="match status" value="1"/>
</dbReference>
<gene>
    <name evidence="4" type="ORF">WA026_000082</name>
</gene>
<evidence type="ECO:0000256" key="1">
    <source>
        <dbReference type="ARBA" id="ARBA00022553"/>
    </source>
</evidence>
<dbReference type="InterPro" id="IPR001849">
    <property type="entry name" value="PH_domain"/>
</dbReference>
<dbReference type="GO" id="GO:0005829">
    <property type="term" value="C:cytosol"/>
    <property type="evidence" value="ECO:0007669"/>
    <property type="project" value="GOC"/>
</dbReference>
<feature type="compositionally biased region" description="Polar residues" evidence="2">
    <location>
        <begin position="167"/>
        <end position="181"/>
    </location>
</feature>
<organism evidence="4 5">
    <name type="scientific">Henosepilachna vigintioctopunctata</name>
    <dbReference type="NCBI Taxonomy" id="420089"/>
    <lineage>
        <taxon>Eukaryota</taxon>
        <taxon>Metazoa</taxon>
        <taxon>Ecdysozoa</taxon>
        <taxon>Arthropoda</taxon>
        <taxon>Hexapoda</taxon>
        <taxon>Insecta</taxon>
        <taxon>Pterygota</taxon>
        <taxon>Neoptera</taxon>
        <taxon>Endopterygota</taxon>
        <taxon>Coleoptera</taxon>
        <taxon>Polyphaga</taxon>
        <taxon>Cucujiformia</taxon>
        <taxon>Coccinelloidea</taxon>
        <taxon>Coccinellidae</taxon>
        <taxon>Epilachninae</taxon>
        <taxon>Epilachnini</taxon>
        <taxon>Henosepilachna</taxon>
    </lineage>
</organism>
<name>A0AAW1V4W1_9CUCU</name>
<accession>A0AAW1V4W1</accession>
<dbReference type="AlphaFoldDB" id="A0AAW1V4W1"/>
<evidence type="ECO:0000259" key="3">
    <source>
        <dbReference type="PROSITE" id="PS50003"/>
    </source>
</evidence>
<dbReference type="PROSITE" id="PS50003">
    <property type="entry name" value="PH_DOMAIN"/>
    <property type="match status" value="1"/>
</dbReference>